<sequence length="197" mass="22818">MGKRRRFWVKRGKAIIRQCVKGVKARVGCEPSRHTVALTPKHLLAPVVKMQPSASSCYWLTVTRDSQQSSVANLNLSINRRMYQRVLMVLSVAVLGVMALPQDYNNGGRGKQLQPQQQQMPMNYNFDWKVDDEEYQNYYGHQEQGLNNRVDGSYYVWLPDNRLMRVTYYVEGDSGFVPTITYEENYQPNWGTPGFVR</sequence>
<dbReference type="PANTHER" id="PTHR12236:SF79">
    <property type="entry name" value="CUTICULAR PROTEIN 50CB-RELATED"/>
    <property type="match status" value="1"/>
</dbReference>
<accession>A0AAE1KYB1</accession>
<dbReference type="InterPro" id="IPR051217">
    <property type="entry name" value="Insect_Cuticle_Struc_Prot"/>
</dbReference>
<evidence type="ECO:0008006" key="5">
    <source>
        <dbReference type="Google" id="ProtNLM"/>
    </source>
</evidence>
<dbReference type="Proteomes" id="UP001286313">
    <property type="component" value="Unassembled WGS sequence"/>
</dbReference>
<dbReference type="PROSITE" id="PS51155">
    <property type="entry name" value="CHIT_BIND_RR_2"/>
    <property type="match status" value="1"/>
</dbReference>
<gene>
    <name evidence="3" type="ORF">Pcinc_006526</name>
</gene>
<dbReference type="GO" id="GO:0042302">
    <property type="term" value="F:structural constituent of cuticle"/>
    <property type="evidence" value="ECO:0007669"/>
    <property type="project" value="UniProtKB-UniRule"/>
</dbReference>
<keyword evidence="1 2" id="KW-0193">Cuticle</keyword>
<proteinExistence type="predicted"/>
<dbReference type="Pfam" id="PF00379">
    <property type="entry name" value="Chitin_bind_4"/>
    <property type="match status" value="1"/>
</dbReference>
<dbReference type="InterPro" id="IPR000618">
    <property type="entry name" value="Insect_cuticle"/>
</dbReference>
<reference evidence="3" key="1">
    <citation type="submission" date="2023-10" db="EMBL/GenBank/DDBJ databases">
        <title>Genome assemblies of two species of porcelain crab, Petrolisthes cinctipes and Petrolisthes manimaculis (Anomura: Porcellanidae).</title>
        <authorList>
            <person name="Angst P."/>
        </authorList>
    </citation>
    <scope>NUCLEOTIDE SEQUENCE</scope>
    <source>
        <strain evidence="3">PB745_01</strain>
        <tissue evidence="3">Gill</tissue>
    </source>
</reference>
<comment type="caution">
    <text evidence="3">The sequence shown here is derived from an EMBL/GenBank/DDBJ whole genome shotgun (WGS) entry which is preliminary data.</text>
</comment>
<name>A0AAE1KYB1_PETCI</name>
<dbReference type="GO" id="GO:0031012">
    <property type="term" value="C:extracellular matrix"/>
    <property type="evidence" value="ECO:0007669"/>
    <property type="project" value="TreeGrafter"/>
</dbReference>
<evidence type="ECO:0000256" key="1">
    <source>
        <dbReference type="ARBA" id="ARBA00022460"/>
    </source>
</evidence>
<dbReference type="EMBL" id="JAWQEG010000483">
    <property type="protein sequence ID" value="KAK3889479.1"/>
    <property type="molecule type" value="Genomic_DNA"/>
</dbReference>
<dbReference type="AlphaFoldDB" id="A0AAE1KYB1"/>
<dbReference type="PANTHER" id="PTHR12236">
    <property type="entry name" value="STRUCTURAL CONTITUENT OF CUTICLE"/>
    <property type="match status" value="1"/>
</dbReference>
<evidence type="ECO:0000313" key="4">
    <source>
        <dbReference type="Proteomes" id="UP001286313"/>
    </source>
</evidence>
<organism evidence="3 4">
    <name type="scientific">Petrolisthes cinctipes</name>
    <name type="common">Flat porcelain crab</name>
    <dbReference type="NCBI Taxonomy" id="88211"/>
    <lineage>
        <taxon>Eukaryota</taxon>
        <taxon>Metazoa</taxon>
        <taxon>Ecdysozoa</taxon>
        <taxon>Arthropoda</taxon>
        <taxon>Crustacea</taxon>
        <taxon>Multicrustacea</taxon>
        <taxon>Malacostraca</taxon>
        <taxon>Eumalacostraca</taxon>
        <taxon>Eucarida</taxon>
        <taxon>Decapoda</taxon>
        <taxon>Pleocyemata</taxon>
        <taxon>Anomura</taxon>
        <taxon>Galatheoidea</taxon>
        <taxon>Porcellanidae</taxon>
        <taxon>Petrolisthes</taxon>
    </lineage>
</organism>
<protein>
    <recommendedName>
        <fullName evidence="5">Pro-resilin</fullName>
    </recommendedName>
</protein>
<evidence type="ECO:0000256" key="2">
    <source>
        <dbReference type="PROSITE-ProRule" id="PRU00497"/>
    </source>
</evidence>
<keyword evidence="4" id="KW-1185">Reference proteome</keyword>
<evidence type="ECO:0000313" key="3">
    <source>
        <dbReference type="EMBL" id="KAK3889479.1"/>
    </source>
</evidence>
<dbReference type="GO" id="GO:0005615">
    <property type="term" value="C:extracellular space"/>
    <property type="evidence" value="ECO:0007669"/>
    <property type="project" value="TreeGrafter"/>
</dbReference>